<dbReference type="InterPro" id="IPR005039">
    <property type="entry name" value="Ant_C"/>
</dbReference>
<dbReference type="Proteomes" id="UP000542210">
    <property type="component" value="Unassembled WGS sequence"/>
</dbReference>
<feature type="domain" description="Bro-N" evidence="1">
    <location>
        <begin position="2"/>
        <end position="105"/>
    </location>
</feature>
<dbReference type="InterPro" id="IPR003497">
    <property type="entry name" value="BRO_N_domain"/>
</dbReference>
<keyword evidence="3" id="KW-1185">Reference proteome</keyword>
<dbReference type="Pfam" id="PF02498">
    <property type="entry name" value="Bro-N"/>
    <property type="match status" value="1"/>
</dbReference>
<dbReference type="RefSeq" id="WP_184882954.1">
    <property type="nucleotide sequence ID" value="NZ_BOOV01000005.1"/>
</dbReference>
<dbReference type="AlphaFoldDB" id="A0A7W7D9R0"/>
<dbReference type="SMART" id="SM01040">
    <property type="entry name" value="Bro-N"/>
    <property type="match status" value="1"/>
</dbReference>
<dbReference type="GO" id="GO:0003677">
    <property type="term" value="F:DNA binding"/>
    <property type="evidence" value="ECO:0007669"/>
    <property type="project" value="InterPro"/>
</dbReference>
<reference evidence="2 3" key="1">
    <citation type="submission" date="2020-08" db="EMBL/GenBank/DDBJ databases">
        <title>Sequencing the genomes of 1000 actinobacteria strains.</title>
        <authorList>
            <person name="Klenk H.-P."/>
        </authorList>
    </citation>
    <scope>NUCLEOTIDE SEQUENCE [LARGE SCALE GENOMIC DNA]</scope>
    <source>
        <strain evidence="2 3">DSM 45784</strain>
    </source>
</reference>
<protein>
    <submittedName>
        <fullName evidence="2">Prophage antirepressor-like protein</fullName>
    </submittedName>
</protein>
<evidence type="ECO:0000259" key="1">
    <source>
        <dbReference type="PROSITE" id="PS51750"/>
    </source>
</evidence>
<organism evidence="2 3">
    <name type="scientific">Sphaerisporangium siamense</name>
    <dbReference type="NCBI Taxonomy" id="795645"/>
    <lineage>
        <taxon>Bacteria</taxon>
        <taxon>Bacillati</taxon>
        <taxon>Actinomycetota</taxon>
        <taxon>Actinomycetes</taxon>
        <taxon>Streptosporangiales</taxon>
        <taxon>Streptosporangiaceae</taxon>
        <taxon>Sphaerisporangium</taxon>
    </lineage>
</organism>
<evidence type="ECO:0000313" key="3">
    <source>
        <dbReference type="Proteomes" id="UP000542210"/>
    </source>
</evidence>
<proteinExistence type="predicted"/>
<comment type="caution">
    <text evidence="2">The sequence shown here is derived from an EMBL/GenBank/DDBJ whole genome shotgun (WGS) entry which is preliminary data.</text>
</comment>
<sequence length="252" mass="28534">MTNEIAIFNHFDVGVRVIKQGDTFKIVASDMAKAWGYRDAAAITRGLDDTEKGYAIVSTPGGQQNMQVITEKGLHRLVSTLRRPELKEWQDKLYGEIIPTYNRTGMAIDSDRVDLSDPETILALAAKAGELAQKYKAERDLAKGKVIELSPKADRYDHFMSTEESKSIREVARMLKPYGIREREFIEDHLRDLWGWIDRYGTAAKVYPVDQGYMENRIVYKPNGETVTQGRFTKKGIDRVFAKLGLGLAEVV</sequence>
<dbReference type="Pfam" id="PF03374">
    <property type="entry name" value="ANT"/>
    <property type="match status" value="1"/>
</dbReference>
<accession>A0A7W7D9R0</accession>
<name>A0A7W7D9R0_9ACTN</name>
<dbReference type="PROSITE" id="PS51750">
    <property type="entry name" value="BRO_N"/>
    <property type="match status" value="1"/>
</dbReference>
<gene>
    <name evidence="2" type="ORF">BJ982_004429</name>
</gene>
<evidence type="ECO:0000313" key="2">
    <source>
        <dbReference type="EMBL" id="MBB4702885.1"/>
    </source>
</evidence>
<dbReference type="EMBL" id="JACHND010000001">
    <property type="protein sequence ID" value="MBB4702885.1"/>
    <property type="molecule type" value="Genomic_DNA"/>
</dbReference>